<feature type="domain" description="DUF3600" evidence="1">
    <location>
        <begin position="64"/>
        <end position="218"/>
    </location>
</feature>
<sequence>MDREMKRMLADIEIPSELRERSRQGVKRAKREMRREPGFIRRRLMTVGIAAALLIPTGAFAYQSLLADELYGSFDEMKVHIVSATLEKYLLLDAKLNQAKGVLGEAEYEEFKQGLSVFTDTRIAYGNANGNVDYEAIPKAERLEVKQALSDLQPYFDQLNDQPAARDVLTADEYDAYIEALMREESIRVRAGEYVEDMPDELRQSYEEAIAIIREVDRKQQQN</sequence>
<dbReference type="InterPro" id="IPR038267">
    <property type="entry name" value="ECF_sigma_eff"/>
</dbReference>
<dbReference type="RefSeq" id="WP_275060192.1">
    <property type="nucleotide sequence ID" value="NZ_CP109617.1"/>
</dbReference>
<keyword evidence="3" id="KW-1185">Reference proteome</keyword>
<accession>A0ABY8AZF0</accession>
<evidence type="ECO:0000313" key="2">
    <source>
        <dbReference type="EMBL" id="WED55267.1"/>
    </source>
</evidence>
<gene>
    <name evidence="2" type="ORF">OE059_14820</name>
</gene>
<dbReference type="Proteomes" id="UP001219957">
    <property type="component" value="Chromosome"/>
</dbReference>
<evidence type="ECO:0000259" key="1">
    <source>
        <dbReference type="Pfam" id="PF12207"/>
    </source>
</evidence>
<evidence type="ECO:0000313" key="3">
    <source>
        <dbReference type="Proteomes" id="UP001219957"/>
    </source>
</evidence>
<dbReference type="Gene3D" id="1.10.3950.10">
    <property type="entry name" value="putative ecf-type sigma factor negative effector from bacillus cereus"/>
    <property type="match status" value="1"/>
</dbReference>
<protein>
    <submittedName>
        <fullName evidence="2">DUF3600 domain-containing protein</fullName>
    </submittedName>
</protein>
<dbReference type="EMBL" id="CP109617">
    <property type="protein sequence ID" value="WED55267.1"/>
    <property type="molecule type" value="Genomic_DNA"/>
</dbReference>
<dbReference type="InterPro" id="IPR022019">
    <property type="entry name" value="DUF3600"/>
</dbReference>
<reference evidence="2 3" key="1">
    <citation type="submission" date="2022-10" db="EMBL/GenBank/DDBJ databases">
        <title>Complete genome sequence of Exiguobacterium profundum TSS-3 isolated from an extremely saline-alkaline spring located in Ixtapa, Chiapas-Mexico.</title>
        <authorList>
            <person name="Rincon-Rosales R."/>
            <person name="Rogel M.A."/>
            <person name="Rincon-Molina C.I."/>
            <person name="Guerrero G."/>
            <person name="Manzano-Gomez L.A."/>
            <person name="Lopez-Lopez A."/>
            <person name="Rincon Molina F.A."/>
            <person name="Martinez-Romero E."/>
        </authorList>
    </citation>
    <scope>NUCLEOTIDE SEQUENCE [LARGE SCALE GENOMIC DNA]</scope>
    <source>
        <strain evidence="2 3">TSS-3</strain>
    </source>
</reference>
<name>A0ABY8AZF0_9BACL</name>
<dbReference type="Pfam" id="PF12207">
    <property type="entry name" value="DUF3600"/>
    <property type="match status" value="1"/>
</dbReference>
<organism evidence="2 3">
    <name type="scientific">Exiguobacterium profundum</name>
    <dbReference type="NCBI Taxonomy" id="307643"/>
    <lineage>
        <taxon>Bacteria</taxon>
        <taxon>Bacillati</taxon>
        <taxon>Bacillota</taxon>
        <taxon>Bacilli</taxon>
        <taxon>Bacillales</taxon>
        <taxon>Bacillales Family XII. Incertae Sedis</taxon>
        <taxon>Exiguobacterium</taxon>
    </lineage>
</organism>
<proteinExistence type="predicted"/>